<organism evidence="2 3">
    <name type="scientific">Armillaria borealis</name>
    <dbReference type="NCBI Taxonomy" id="47425"/>
    <lineage>
        <taxon>Eukaryota</taxon>
        <taxon>Fungi</taxon>
        <taxon>Dikarya</taxon>
        <taxon>Basidiomycota</taxon>
        <taxon>Agaricomycotina</taxon>
        <taxon>Agaricomycetes</taxon>
        <taxon>Agaricomycetidae</taxon>
        <taxon>Agaricales</taxon>
        <taxon>Marasmiineae</taxon>
        <taxon>Physalacriaceae</taxon>
        <taxon>Armillaria</taxon>
    </lineage>
</organism>
<keyword evidence="1" id="KW-0812">Transmembrane</keyword>
<evidence type="ECO:0000256" key="1">
    <source>
        <dbReference type="SAM" id="Phobius"/>
    </source>
</evidence>
<name>A0AA39MFI1_9AGAR</name>
<accession>A0AA39MFI1</accession>
<feature type="transmembrane region" description="Helical" evidence="1">
    <location>
        <begin position="32"/>
        <end position="50"/>
    </location>
</feature>
<gene>
    <name evidence="2" type="ORF">EV421DRAFT_1846894</name>
</gene>
<proteinExistence type="predicted"/>
<reference evidence="2" key="1">
    <citation type="submission" date="2023-06" db="EMBL/GenBank/DDBJ databases">
        <authorList>
            <consortium name="Lawrence Berkeley National Laboratory"/>
            <person name="Ahrendt S."/>
            <person name="Sahu N."/>
            <person name="Indic B."/>
            <person name="Wong-Bajracharya J."/>
            <person name="Merenyi Z."/>
            <person name="Ke H.-M."/>
            <person name="Monk M."/>
            <person name="Kocsube S."/>
            <person name="Drula E."/>
            <person name="Lipzen A."/>
            <person name="Balint B."/>
            <person name="Henrissat B."/>
            <person name="Andreopoulos B."/>
            <person name="Martin F.M."/>
            <person name="Harder C.B."/>
            <person name="Rigling D."/>
            <person name="Ford K.L."/>
            <person name="Foster G.D."/>
            <person name="Pangilinan J."/>
            <person name="Papanicolaou A."/>
            <person name="Barry K."/>
            <person name="LaButti K."/>
            <person name="Viragh M."/>
            <person name="Koriabine M."/>
            <person name="Yan M."/>
            <person name="Riley R."/>
            <person name="Champramary S."/>
            <person name="Plett K.L."/>
            <person name="Tsai I.J."/>
            <person name="Slot J."/>
            <person name="Sipos G."/>
            <person name="Plett J."/>
            <person name="Nagy L.G."/>
            <person name="Grigoriev I.V."/>
        </authorList>
    </citation>
    <scope>NUCLEOTIDE SEQUENCE</scope>
    <source>
        <strain evidence="2">FPL87.14</strain>
    </source>
</reference>
<evidence type="ECO:0000313" key="2">
    <source>
        <dbReference type="EMBL" id="KAK0432961.1"/>
    </source>
</evidence>
<dbReference type="Proteomes" id="UP001175226">
    <property type="component" value="Unassembled WGS sequence"/>
</dbReference>
<dbReference type="EMBL" id="JAUEPT010000087">
    <property type="protein sequence ID" value="KAK0432961.1"/>
    <property type="molecule type" value="Genomic_DNA"/>
</dbReference>
<dbReference type="AlphaFoldDB" id="A0AA39MFI1"/>
<protein>
    <submittedName>
        <fullName evidence="2">Uncharacterized protein</fullName>
    </submittedName>
</protein>
<keyword evidence="1" id="KW-0472">Membrane</keyword>
<feature type="transmembrane region" description="Helical" evidence="1">
    <location>
        <begin position="70"/>
        <end position="88"/>
    </location>
</feature>
<comment type="caution">
    <text evidence="2">The sequence shown here is derived from an EMBL/GenBank/DDBJ whole genome shotgun (WGS) entry which is preliminary data.</text>
</comment>
<sequence>MFQTNSLYHVQFQHGLQDVADRLHISFLRSPTVHILTQLVFPTGLSLYLISGTSPFDPPPPKDSSIDNDGSGLSFALLTCLTLAFLLLRCLPLMMSSLCCP</sequence>
<evidence type="ECO:0000313" key="3">
    <source>
        <dbReference type="Proteomes" id="UP001175226"/>
    </source>
</evidence>
<keyword evidence="1" id="KW-1133">Transmembrane helix</keyword>
<keyword evidence="3" id="KW-1185">Reference proteome</keyword>